<dbReference type="Pfam" id="PF04466">
    <property type="entry name" value="Terminase_3"/>
    <property type="match status" value="1"/>
</dbReference>
<name>A0ABS8U159_9SPHI</name>
<dbReference type="Pfam" id="PF17288">
    <property type="entry name" value="Terminase_3C"/>
    <property type="match status" value="1"/>
</dbReference>
<dbReference type="PANTHER" id="PTHR39184:SF1">
    <property type="entry name" value="PBSX PHAGE TERMINASE LARGE SUBUNIT"/>
    <property type="match status" value="1"/>
</dbReference>
<feature type="domain" description="Phage terminase large subunit C-terminal" evidence="2">
    <location>
        <begin position="240"/>
        <end position="376"/>
    </location>
</feature>
<dbReference type="PANTHER" id="PTHR39184">
    <property type="match status" value="1"/>
</dbReference>
<comment type="caution">
    <text evidence="3">The sequence shown here is derived from an EMBL/GenBank/DDBJ whole genome shotgun (WGS) entry which is preliminary data.</text>
</comment>
<dbReference type="InterPro" id="IPR052380">
    <property type="entry name" value="Viral_DNA_packaging_terminase"/>
</dbReference>
<dbReference type="Proteomes" id="UP001199919">
    <property type="component" value="Unassembled WGS sequence"/>
</dbReference>
<protein>
    <submittedName>
        <fullName evidence="3">Terminase large subunit</fullName>
    </submittedName>
</protein>
<dbReference type="Gene3D" id="3.30.420.280">
    <property type="match status" value="1"/>
</dbReference>
<evidence type="ECO:0000259" key="2">
    <source>
        <dbReference type="Pfam" id="PF17288"/>
    </source>
</evidence>
<proteinExistence type="predicted"/>
<keyword evidence="4" id="KW-1185">Reference proteome</keyword>
<evidence type="ECO:0000313" key="4">
    <source>
        <dbReference type="Proteomes" id="UP001199919"/>
    </source>
</evidence>
<dbReference type="RefSeq" id="WP_232176791.1">
    <property type="nucleotide sequence ID" value="NZ_JAJPWV010000002.1"/>
</dbReference>
<sequence length="411" mass="46137">MPKGIIFIMRTSVLFDLNYNATEPIVVNQGGTSSGKTFAILQVLFCLAIETGGLVITVCGQDMPNLKAGAVRDALAIYHSGTQLSQAVKTYNKSDRFFEFVNGSIIEFKSYESAQDAKSGKRDYLFVNEANGISWDVYNELALRTKKRVFLDYNPNVEFWVHDRLLGQSGVQLIISDHRHNPFIDDAVRQKIESLKYVDEELWKVYARGLTGKINGLIFNNWQLCEAIPQDARLIATGLDFGFTNDPTACLQVYRQNGELWVQELFYEPALTNTDISARLKQYGLSFSNEIIADSAEPKSIEELRRMGWNISAAKKGPDSVANSIDILQRYKVNITRASTNLRNELGRYKWKTDKAGRSVNQPVDSWNHLIDAFRYVALNKLGVNNQGGVRSKLPLLHASPGTDPLLNGIL</sequence>
<dbReference type="EMBL" id="JAJPWV010000002">
    <property type="protein sequence ID" value="MCD8740392.1"/>
    <property type="molecule type" value="Genomic_DNA"/>
</dbReference>
<dbReference type="InterPro" id="IPR027417">
    <property type="entry name" value="P-loop_NTPase"/>
</dbReference>
<dbReference type="InterPro" id="IPR035412">
    <property type="entry name" value="Terminase_L_N"/>
</dbReference>
<reference evidence="3 4" key="1">
    <citation type="submission" date="2021-12" db="EMBL/GenBank/DDBJ databases">
        <title>Mucilaginibacter roseus genome.</title>
        <authorList>
            <person name="Ferreira J.R."/>
            <person name="Newman J.D."/>
        </authorList>
    </citation>
    <scope>NUCLEOTIDE SEQUENCE [LARGE SCALE GENOMIC DNA]</scope>
    <source>
        <strain evidence="3 4">LMG 28454</strain>
    </source>
</reference>
<evidence type="ECO:0000259" key="1">
    <source>
        <dbReference type="Pfam" id="PF04466"/>
    </source>
</evidence>
<dbReference type="InterPro" id="IPR035413">
    <property type="entry name" value="Terminase_L_C"/>
</dbReference>
<feature type="domain" description="Phage terminase large subunit N-terminal" evidence="1">
    <location>
        <begin position="27"/>
        <end position="209"/>
    </location>
</feature>
<accession>A0ABS8U159</accession>
<organism evidence="3 4">
    <name type="scientific">Mucilaginibacter roseus</name>
    <dbReference type="NCBI Taxonomy" id="1528868"/>
    <lineage>
        <taxon>Bacteria</taxon>
        <taxon>Pseudomonadati</taxon>
        <taxon>Bacteroidota</taxon>
        <taxon>Sphingobacteriia</taxon>
        <taxon>Sphingobacteriales</taxon>
        <taxon>Sphingobacteriaceae</taxon>
        <taxon>Mucilaginibacter</taxon>
    </lineage>
</organism>
<evidence type="ECO:0000313" key="3">
    <source>
        <dbReference type="EMBL" id="MCD8740392.1"/>
    </source>
</evidence>
<dbReference type="Gene3D" id="3.40.50.300">
    <property type="entry name" value="P-loop containing nucleotide triphosphate hydrolases"/>
    <property type="match status" value="1"/>
</dbReference>
<gene>
    <name evidence="3" type="ORF">LT679_07240</name>
</gene>